<reference evidence="1 2" key="1">
    <citation type="submission" date="2016-01" db="EMBL/GenBank/DDBJ databases">
        <title>Genome sequencing of Roseivirga spongicola UST030701-084.</title>
        <authorList>
            <person name="Selvaratnam C."/>
            <person name="Thevarajoo S."/>
            <person name="Goh K.M."/>
            <person name="Ee R."/>
            <person name="Chan K.-G."/>
            <person name="Chong C.S."/>
        </authorList>
    </citation>
    <scope>NUCLEOTIDE SEQUENCE [LARGE SCALE GENOMIC DNA]</scope>
    <source>
        <strain evidence="1 2">UST030701-084</strain>
    </source>
</reference>
<evidence type="ECO:0000313" key="1">
    <source>
        <dbReference type="EMBL" id="KYG72666.1"/>
    </source>
</evidence>
<dbReference type="EMBL" id="LRPC01000029">
    <property type="protein sequence ID" value="KYG72666.1"/>
    <property type="molecule type" value="Genomic_DNA"/>
</dbReference>
<proteinExistence type="predicted"/>
<dbReference type="Proteomes" id="UP000075606">
    <property type="component" value="Unassembled WGS sequence"/>
</dbReference>
<dbReference type="AlphaFoldDB" id="A0A150X1U3"/>
<keyword evidence="2" id="KW-1185">Reference proteome</keyword>
<dbReference type="RefSeq" id="WP_068224721.1">
    <property type="nucleotide sequence ID" value="NZ_CP139724.1"/>
</dbReference>
<name>A0A150X1U3_9BACT</name>
<gene>
    <name evidence="1" type="ORF">AWW68_17370</name>
</gene>
<protein>
    <submittedName>
        <fullName evidence="1">Uncharacterized protein</fullName>
    </submittedName>
</protein>
<evidence type="ECO:0000313" key="2">
    <source>
        <dbReference type="Proteomes" id="UP000075606"/>
    </source>
</evidence>
<dbReference type="STRING" id="333140.AWW68_17370"/>
<organism evidence="1 2">
    <name type="scientific">Roseivirga spongicola</name>
    <dbReference type="NCBI Taxonomy" id="333140"/>
    <lineage>
        <taxon>Bacteria</taxon>
        <taxon>Pseudomonadati</taxon>
        <taxon>Bacteroidota</taxon>
        <taxon>Cytophagia</taxon>
        <taxon>Cytophagales</taxon>
        <taxon>Roseivirgaceae</taxon>
        <taxon>Roseivirga</taxon>
    </lineage>
</organism>
<comment type="caution">
    <text evidence="1">The sequence shown here is derived from an EMBL/GenBank/DDBJ whole genome shotgun (WGS) entry which is preliminary data.</text>
</comment>
<sequence>MGYREDRMNERQFLSEWSESQLVELIQGVLTQFKNGELLDDFILPIRSELDKLKQDSFRLRDDLDSLNDRFENVDYYNTRKFDEIYEFENERAHNAVNEGINSCFNFSQLAIFFSMMKKMKVLSASDSIIAENANDLTGVGKESFRKGLGMNKPNSSFKEDYPNEKHYENLNKVRGVLGEMIESLNVSMKEIQDSVPLEKRANI</sequence>
<accession>A0A150X1U3</accession>